<dbReference type="GO" id="GO:0005975">
    <property type="term" value="P:carbohydrate metabolic process"/>
    <property type="evidence" value="ECO:0007669"/>
    <property type="project" value="InterPro"/>
</dbReference>
<dbReference type="SUPFAM" id="SSF74650">
    <property type="entry name" value="Galactose mutarotase-like"/>
    <property type="match status" value="1"/>
</dbReference>
<dbReference type="AlphaFoldDB" id="A0A1H3SJC2"/>
<evidence type="ECO:0008006" key="3">
    <source>
        <dbReference type="Google" id="ProtNLM"/>
    </source>
</evidence>
<accession>A0A1H3SJC2</accession>
<dbReference type="Proteomes" id="UP000198914">
    <property type="component" value="Unassembled WGS sequence"/>
</dbReference>
<gene>
    <name evidence="1" type="ORF">SAMN05444004_11237</name>
</gene>
<evidence type="ECO:0000313" key="2">
    <source>
        <dbReference type="Proteomes" id="UP000198914"/>
    </source>
</evidence>
<dbReference type="GO" id="GO:0003824">
    <property type="term" value="F:catalytic activity"/>
    <property type="evidence" value="ECO:0007669"/>
    <property type="project" value="InterPro"/>
</dbReference>
<keyword evidence="2" id="KW-1185">Reference proteome</keyword>
<sequence length="317" mass="33645">MILHARGILAEWEASCGHLPRLEIGGASVLWAAPWRDDPAVQSDTAIPVVDRRLGGTFTCAPFGQDDLDGGPPHGLAANAPWQVTRSSPSSVSATRRIGRGHLTARIAVRHDHPVLYQTHTLDLDRRCTFAHHPIIHAAAGAWLSANARAILTFDAEAPFLLQGRRLTKLPTEIPTGPHEDFATLTGATGLGWTALARLAEGDTIVTLRQTDQLPVTNLWFSDGARGGMWRNARGLIGVEGAICAGAEGFAAALSDNRVAADGVPTALPPGRHVIPHAIVRIAGCHRISGVVLAPGALRLQTGVETLTVPFDETHFA</sequence>
<dbReference type="RefSeq" id="WP_092646601.1">
    <property type="nucleotide sequence ID" value="NZ_FNPX01000012.1"/>
</dbReference>
<dbReference type="Gene3D" id="2.70.98.10">
    <property type="match status" value="1"/>
</dbReference>
<reference evidence="2" key="1">
    <citation type="submission" date="2016-10" db="EMBL/GenBank/DDBJ databases">
        <authorList>
            <person name="Varghese N."/>
            <person name="Submissions S."/>
        </authorList>
    </citation>
    <scope>NUCLEOTIDE SEQUENCE [LARGE SCALE GENOMIC DNA]</scope>
    <source>
        <strain evidence="2">DSM 100420</strain>
    </source>
</reference>
<proteinExistence type="predicted"/>
<dbReference type="InterPro" id="IPR014718">
    <property type="entry name" value="GH-type_carb-bd"/>
</dbReference>
<evidence type="ECO:0000313" key="1">
    <source>
        <dbReference type="EMBL" id="SDZ37651.1"/>
    </source>
</evidence>
<protein>
    <recommendedName>
        <fullName evidence="3">Galactose mutarotase</fullName>
    </recommendedName>
</protein>
<dbReference type="EMBL" id="FNPX01000012">
    <property type="protein sequence ID" value="SDZ37651.1"/>
    <property type="molecule type" value="Genomic_DNA"/>
</dbReference>
<name>A0A1H3SJC2_9RHOB</name>
<dbReference type="InterPro" id="IPR011013">
    <property type="entry name" value="Gal_mutarotase_sf_dom"/>
</dbReference>
<dbReference type="GO" id="GO:0030246">
    <property type="term" value="F:carbohydrate binding"/>
    <property type="evidence" value="ECO:0007669"/>
    <property type="project" value="InterPro"/>
</dbReference>
<organism evidence="1 2">
    <name type="scientific">Jannaschia faecimaris</name>
    <dbReference type="NCBI Taxonomy" id="1244108"/>
    <lineage>
        <taxon>Bacteria</taxon>
        <taxon>Pseudomonadati</taxon>
        <taxon>Pseudomonadota</taxon>
        <taxon>Alphaproteobacteria</taxon>
        <taxon>Rhodobacterales</taxon>
        <taxon>Roseobacteraceae</taxon>
        <taxon>Jannaschia</taxon>
    </lineage>
</organism>
<dbReference type="OrthoDB" id="7335506at2"/>
<dbReference type="STRING" id="1244108.SAMN05444004_11237"/>